<evidence type="ECO:0000313" key="2">
    <source>
        <dbReference type="EMBL" id="KAF9508503.1"/>
    </source>
</evidence>
<reference evidence="2" key="1">
    <citation type="journal article" date="2020" name="Nat. Commun.">
        <title>Large-scale genome sequencing of mycorrhizal fungi provides insights into the early evolution of symbiotic traits.</title>
        <authorList>
            <person name="Miyauchi S."/>
            <person name="Kiss E."/>
            <person name="Kuo A."/>
            <person name="Drula E."/>
            <person name="Kohler A."/>
            <person name="Sanchez-Garcia M."/>
            <person name="Morin E."/>
            <person name="Andreopoulos B."/>
            <person name="Barry K.W."/>
            <person name="Bonito G."/>
            <person name="Buee M."/>
            <person name="Carver A."/>
            <person name="Chen C."/>
            <person name="Cichocki N."/>
            <person name="Clum A."/>
            <person name="Culley D."/>
            <person name="Crous P.W."/>
            <person name="Fauchery L."/>
            <person name="Girlanda M."/>
            <person name="Hayes R.D."/>
            <person name="Keri Z."/>
            <person name="LaButti K."/>
            <person name="Lipzen A."/>
            <person name="Lombard V."/>
            <person name="Magnuson J."/>
            <person name="Maillard F."/>
            <person name="Murat C."/>
            <person name="Nolan M."/>
            <person name="Ohm R.A."/>
            <person name="Pangilinan J."/>
            <person name="Pereira M.F."/>
            <person name="Perotto S."/>
            <person name="Peter M."/>
            <person name="Pfister S."/>
            <person name="Riley R."/>
            <person name="Sitrit Y."/>
            <person name="Stielow J.B."/>
            <person name="Szollosi G."/>
            <person name="Zifcakova L."/>
            <person name="Stursova M."/>
            <person name="Spatafora J.W."/>
            <person name="Tedersoo L."/>
            <person name="Vaario L.M."/>
            <person name="Yamada A."/>
            <person name="Yan M."/>
            <person name="Wang P."/>
            <person name="Xu J."/>
            <person name="Bruns T."/>
            <person name="Baldrian P."/>
            <person name="Vilgalys R."/>
            <person name="Dunand C."/>
            <person name="Henrissat B."/>
            <person name="Grigoriev I.V."/>
            <person name="Hibbett D."/>
            <person name="Nagy L.G."/>
            <person name="Martin F.M."/>
        </authorList>
    </citation>
    <scope>NUCLEOTIDE SEQUENCE</scope>
    <source>
        <strain evidence="2">UP504</strain>
    </source>
</reference>
<evidence type="ECO:0000313" key="3">
    <source>
        <dbReference type="Proteomes" id="UP000886523"/>
    </source>
</evidence>
<dbReference type="AlphaFoldDB" id="A0A9P6AMH4"/>
<evidence type="ECO:0000256" key="1">
    <source>
        <dbReference type="SAM" id="MobiDB-lite"/>
    </source>
</evidence>
<feature type="region of interest" description="Disordered" evidence="1">
    <location>
        <begin position="1"/>
        <end position="118"/>
    </location>
</feature>
<accession>A0A9P6AMH4</accession>
<sequence>MVTHPPDETHENGNPPTPLSDDQPLYQVRTAQPQYQIVPHTHLGFKLKDPKCNPCPALNGEVPSHTPSTTHPLGRDPSQSTRNDDPPQQQPTHPNDPPNGEGHAPSTTHPPKRYHTHLSGWYHTPVGVVNF</sequence>
<organism evidence="2 3">
    <name type="scientific">Hydnum rufescens UP504</name>
    <dbReference type="NCBI Taxonomy" id="1448309"/>
    <lineage>
        <taxon>Eukaryota</taxon>
        <taxon>Fungi</taxon>
        <taxon>Dikarya</taxon>
        <taxon>Basidiomycota</taxon>
        <taxon>Agaricomycotina</taxon>
        <taxon>Agaricomycetes</taxon>
        <taxon>Cantharellales</taxon>
        <taxon>Hydnaceae</taxon>
        <taxon>Hydnum</taxon>
    </lineage>
</organism>
<name>A0A9P6AMH4_9AGAM</name>
<feature type="compositionally biased region" description="Basic and acidic residues" evidence="1">
    <location>
        <begin position="1"/>
        <end position="11"/>
    </location>
</feature>
<keyword evidence="3" id="KW-1185">Reference proteome</keyword>
<protein>
    <submittedName>
        <fullName evidence="2">Uncharacterized protein</fullName>
    </submittedName>
</protein>
<gene>
    <name evidence="2" type="ORF">BS47DRAFT_1365905</name>
</gene>
<comment type="caution">
    <text evidence="2">The sequence shown here is derived from an EMBL/GenBank/DDBJ whole genome shotgun (WGS) entry which is preliminary data.</text>
</comment>
<proteinExistence type="predicted"/>
<dbReference type="Proteomes" id="UP000886523">
    <property type="component" value="Unassembled WGS sequence"/>
</dbReference>
<feature type="compositionally biased region" description="Polar residues" evidence="1">
    <location>
        <begin position="65"/>
        <end position="93"/>
    </location>
</feature>
<dbReference type="EMBL" id="MU129057">
    <property type="protein sequence ID" value="KAF9508503.1"/>
    <property type="molecule type" value="Genomic_DNA"/>
</dbReference>